<evidence type="ECO:0000313" key="7">
    <source>
        <dbReference type="EMBL" id="NYG97401.1"/>
    </source>
</evidence>
<dbReference type="InterPro" id="IPR011701">
    <property type="entry name" value="MFS"/>
</dbReference>
<evidence type="ECO:0000256" key="2">
    <source>
        <dbReference type="ARBA" id="ARBA00022692"/>
    </source>
</evidence>
<name>A0A852Y845_9MICO</name>
<feature type="transmembrane region" description="Helical" evidence="5">
    <location>
        <begin position="101"/>
        <end position="120"/>
    </location>
</feature>
<dbReference type="Pfam" id="PF07690">
    <property type="entry name" value="MFS_1"/>
    <property type="match status" value="1"/>
</dbReference>
<feature type="transmembrane region" description="Helical" evidence="5">
    <location>
        <begin position="186"/>
        <end position="207"/>
    </location>
</feature>
<feature type="transmembrane region" description="Helical" evidence="5">
    <location>
        <begin position="251"/>
        <end position="268"/>
    </location>
</feature>
<feature type="transmembrane region" description="Helical" evidence="5">
    <location>
        <begin position="219"/>
        <end position="239"/>
    </location>
</feature>
<gene>
    <name evidence="7" type="ORF">BJ979_000027</name>
</gene>
<dbReference type="CDD" id="cd17504">
    <property type="entry name" value="MFS_MMR_MDR_like"/>
    <property type="match status" value="1"/>
</dbReference>
<feature type="transmembrane region" description="Helical" evidence="5">
    <location>
        <begin position="385"/>
        <end position="406"/>
    </location>
</feature>
<dbReference type="Gene3D" id="1.20.1250.20">
    <property type="entry name" value="MFS general substrate transporter like domains"/>
    <property type="match status" value="2"/>
</dbReference>
<dbReference type="EMBL" id="JACBZY010000001">
    <property type="protein sequence ID" value="NYG97401.1"/>
    <property type="molecule type" value="Genomic_DNA"/>
</dbReference>
<dbReference type="Proteomes" id="UP000553888">
    <property type="component" value="Unassembled WGS sequence"/>
</dbReference>
<evidence type="ECO:0000256" key="1">
    <source>
        <dbReference type="ARBA" id="ARBA00004651"/>
    </source>
</evidence>
<sequence>MTQTPTQDIPLAAADGGGADGGAGASARQRHPGAILAVLAFAGLGASFMQTILIPIQGELPRLLNTTSDNTAWVITATLVAAAVCTPVAGRLGDMFGKRRVAMALLLLQAIGAIVAALSNDVGTMIVARVLQGMAAGVIPLGISILRDVLPPRKLGSGIALVSATLGVGGALGLPLSAVVAENLDWHALFWVAAGIALLAFAAYAAFVPASAQRTPGRIDVVGIIGLALGLVGVLIAVSRGGEWGWGDARTLTLLIGGVVVLLIWGVIELRVKDPLVDLRVSVRGPVLLTNLASVAMGFALFASNVVLPQLLELPRATGIGLGLTLTVAALILAPSGLAMMAMSPVAGRVERRWGPKPLLIVGAAVLALAYGLALLFHAEAWQILLVNIVLGVGVGMGYAAMPALIMQAVPAHETGAANGLNALMRSLGTSIASAVAGAILAQSVTTVGGVTGPSEGGFLLTLVLGLGAAVVCVIVAAFIPRPRADQKGSIELG</sequence>
<feature type="transmembrane region" description="Helical" evidence="5">
    <location>
        <begin position="427"/>
        <end position="446"/>
    </location>
</feature>
<feature type="transmembrane region" description="Helical" evidence="5">
    <location>
        <begin position="320"/>
        <end position="347"/>
    </location>
</feature>
<dbReference type="PANTHER" id="PTHR23501:SF197">
    <property type="entry name" value="COMD"/>
    <property type="match status" value="1"/>
</dbReference>
<keyword evidence="2 5" id="KW-0812">Transmembrane</keyword>
<feature type="transmembrane region" description="Helical" evidence="5">
    <location>
        <begin position="359"/>
        <end position="379"/>
    </location>
</feature>
<organism evidence="7 8">
    <name type="scientific">Schumannella luteola</name>
    <dbReference type="NCBI Taxonomy" id="472059"/>
    <lineage>
        <taxon>Bacteria</taxon>
        <taxon>Bacillati</taxon>
        <taxon>Actinomycetota</taxon>
        <taxon>Actinomycetes</taxon>
        <taxon>Micrococcales</taxon>
        <taxon>Microbacteriaceae</taxon>
        <taxon>Schumannella</taxon>
    </lineage>
</organism>
<feature type="transmembrane region" description="Helical" evidence="5">
    <location>
        <begin position="71"/>
        <end position="89"/>
    </location>
</feature>
<protein>
    <submittedName>
        <fullName evidence="7">EmrB/QacA subfamily drug resistance transporter</fullName>
    </submittedName>
</protein>
<dbReference type="AlphaFoldDB" id="A0A852Y845"/>
<feature type="transmembrane region" description="Helical" evidence="5">
    <location>
        <begin position="34"/>
        <end position="56"/>
    </location>
</feature>
<evidence type="ECO:0000313" key="8">
    <source>
        <dbReference type="Proteomes" id="UP000553888"/>
    </source>
</evidence>
<reference evidence="7 8" key="1">
    <citation type="submission" date="2020-07" db="EMBL/GenBank/DDBJ databases">
        <title>Sequencing the genomes of 1000 actinobacteria strains.</title>
        <authorList>
            <person name="Klenk H.-P."/>
        </authorList>
    </citation>
    <scope>NUCLEOTIDE SEQUENCE [LARGE SCALE GENOMIC DNA]</scope>
    <source>
        <strain evidence="7 8">DSM 23141</strain>
    </source>
</reference>
<evidence type="ECO:0000256" key="5">
    <source>
        <dbReference type="SAM" id="Phobius"/>
    </source>
</evidence>
<evidence type="ECO:0000256" key="3">
    <source>
        <dbReference type="ARBA" id="ARBA00022989"/>
    </source>
</evidence>
<dbReference type="GO" id="GO:0005886">
    <property type="term" value="C:plasma membrane"/>
    <property type="evidence" value="ECO:0007669"/>
    <property type="project" value="UniProtKB-SubCell"/>
</dbReference>
<accession>A0A852Y845</accession>
<dbReference type="RefSeq" id="WP_179564013.1">
    <property type="nucleotide sequence ID" value="NZ_JACBZY010000001.1"/>
</dbReference>
<dbReference type="InterPro" id="IPR036259">
    <property type="entry name" value="MFS_trans_sf"/>
</dbReference>
<keyword evidence="8" id="KW-1185">Reference proteome</keyword>
<feature type="transmembrane region" description="Helical" evidence="5">
    <location>
        <begin position="288"/>
        <end position="308"/>
    </location>
</feature>
<dbReference type="PROSITE" id="PS50850">
    <property type="entry name" value="MFS"/>
    <property type="match status" value="1"/>
</dbReference>
<proteinExistence type="predicted"/>
<feature type="transmembrane region" description="Helical" evidence="5">
    <location>
        <begin position="126"/>
        <end position="146"/>
    </location>
</feature>
<comment type="subcellular location">
    <subcellularLocation>
        <location evidence="1">Cell membrane</location>
        <topology evidence="1">Multi-pass membrane protein</topology>
    </subcellularLocation>
</comment>
<dbReference type="SUPFAM" id="SSF103473">
    <property type="entry name" value="MFS general substrate transporter"/>
    <property type="match status" value="1"/>
</dbReference>
<feature type="domain" description="Major facilitator superfamily (MFS) profile" evidence="6">
    <location>
        <begin position="35"/>
        <end position="484"/>
    </location>
</feature>
<evidence type="ECO:0000259" key="6">
    <source>
        <dbReference type="PROSITE" id="PS50850"/>
    </source>
</evidence>
<feature type="transmembrane region" description="Helical" evidence="5">
    <location>
        <begin position="458"/>
        <end position="480"/>
    </location>
</feature>
<evidence type="ECO:0000256" key="4">
    <source>
        <dbReference type="ARBA" id="ARBA00023136"/>
    </source>
</evidence>
<dbReference type="PANTHER" id="PTHR23501">
    <property type="entry name" value="MAJOR FACILITATOR SUPERFAMILY"/>
    <property type="match status" value="1"/>
</dbReference>
<dbReference type="InterPro" id="IPR020846">
    <property type="entry name" value="MFS_dom"/>
</dbReference>
<dbReference type="GO" id="GO:0022857">
    <property type="term" value="F:transmembrane transporter activity"/>
    <property type="evidence" value="ECO:0007669"/>
    <property type="project" value="InterPro"/>
</dbReference>
<keyword evidence="3 5" id="KW-1133">Transmembrane helix</keyword>
<comment type="caution">
    <text evidence="7">The sequence shown here is derived from an EMBL/GenBank/DDBJ whole genome shotgun (WGS) entry which is preliminary data.</text>
</comment>
<keyword evidence="4 5" id="KW-0472">Membrane</keyword>
<feature type="transmembrane region" description="Helical" evidence="5">
    <location>
        <begin position="158"/>
        <end position="180"/>
    </location>
</feature>